<keyword evidence="8" id="KW-0675">Receptor</keyword>
<evidence type="ECO:0000256" key="10">
    <source>
        <dbReference type="SAM" id="Phobius"/>
    </source>
</evidence>
<keyword evidence="4 10" id="KW-0812">Transmembrane</keyword>
<dbReference type="Proteomes" id="UP000318571">
    <property type="component" value="Chromosome 8"/>
</dbReference>
<dbReference type="Pfam" id="PF00001">
    <property type="entry name" value="7tm_1"/>
    <property type="match status" value="1"/>
</dbReference>
<evidence type="ECO:0000256" key="4">
    <source>
        <dbReference type="ARBA" id="ARBA00022692"/>
    </source>
</evidence>
<dbReference type="GO" id="GO:0004995">
    <property type="term" value="F:tachykinin receptor activity"/>
    <property type="evidence" value="ECO:0007669"/>
    <property type="project" value="InterPro"/>
</dbReference>
<dbReference type="EMBL" id="VCGU01000459">
    <property type="protein sequence ID" value="TRY62025.1"/>
    <property type="molecule type" value="Genomic_DNA"/>
</dbReference>
<dbReference type="Gene3D" id="1.20.1070.10">
    <property type="entry name" value="Rhodopsin 7-helix transmembrane proteins"/>
    <property type="match status" value="1"/>
</dbReference>
<name>A0A553N9G4_TIGCA</name>
<keyword evidence="3" id="KW-1003">Cell membrane</keyword>
<gene>
    <name evidence="12" type="ORF">TCAL_17171</name>
</gene>
<proteinExistence type="inferred from homology"/>
<feature type="transmembrane region" description="Helical" evidence="10">
    <location>
        <begin position="197"/>
        <end position="219"/>
    </location>
</feature>
<feature type="transmembrane region" description="Helical" evidence="10">
    <location>
        <begin position="153"/>
        <end position="177"/>
    </location>
</feature>
<evidence type="ECO:0000256" key="5">
    <source>
        <dbReference type="ARBA" id="ARBA00022989"/>
    </source>
</evidence>
<dbReference type="InterPro" id="IPR017452">
    <property type="entry name" value="GPCR_Rhodpsn_7TM"/>
</dbReference>
<dbReference type="PROSITE" id="PS50262">
    <property type="entry name" value="G_PROTEIN_RECEP_F1_2"/>
    <property type="match status" value="1"/>
</dbReference>
<evidence type="ECO:0000256" key="3">
    <source>
        <dbReference type="ARBA" id="ARBA00022475"/>
    </source>
</evidence>
<accession>A0A553N9G4</accession>
<organism evidence="12 13">
    <name type="scientific">Tigriopus californicus</name>
    <name type="common">Marine copepod</name>
    <dbReference type="NCBI Taxonomy" id="6832"/>
    <lineage>
        <taxon>Eukaryota</taxon>
        <taxon>Metazoa</taxon>
        <taxon>Ecdysozoa</taxon>
        <taxon>Arthropoda</taxon>
        <taxon>Crustacea</taxon>
        <taxon>Multicrustacea</taxon>
        <taxon>Hexanauplia</taxon>
        <taxon>Copepoda</taxon>
        <taxon>Harpacticoida</taxon>
        <taxon>Harpacticidae</taxon>
        <taxon>Tigriopus</taxon>
    </lineage>
</organism>
<keyword evidence="9" id="KW-0807">Transducer</keyword>
<dbReference type="AlphaFoldDB" id="A0A553N9G4"/>
<dbReference type="PANTHER" id="PTHR46925">
    <property type="entry name" value="G-PROTEIN COUPLED RECEPTOR TKR-1-RELATED"/>
    <property type="match status" value="1"/>
</dbReference>
<dbReference type="InterPro" id="IPR001681">
    <property type="entry name" value="Neurokn_rcpt"/>
</dbReference>
<reference evidence="12 13" key="1">
    <citation type="journal article" date="2018" name="Nat. Ecol. Evol.">
        <title>Genomic signatures of mitonuclear coevolution across populations of Tigriopus californicus.</title>
        <authorList>
            <person name="Barreto F.S."/>
            <person name="Watson E.T."/>
            <person name="Lima T.G."/>
            <person name="Willett C.S."/>
            <person name="Edmands S."/>
            <person name="Li W."/>
            <person name="Burton R.S."/>
        </authorList>
    </citation>
    <scope>NUCLEOTIDE SEQUENCE [LARGE SCALE GENOMIC DNA]</scope>
    <source>
        <strain evidence="12 13">San Diego</strain>
    </source>
</reference>
<keyword evidence="13" id="KW-1185">Reference proteome</keyword>
<keyword evidence="7 10" id="KW-0472">Membrane</keyword>
<comment type="similarity">
    <text evidence="2">Belongs to the G-protein coupled receptor 1 family.</text>
</comment>
<dbReference type="PRINTS" id="PR00237">
    <property type="entry name" value="GPCRRHODOPSN"/>
</dbReference>
<evidence type="ECO:0000256" key="8">
    <source>
        <dbReference type="ARBA" id="ARBA00023170"/>
    </source>
</evidence>
<evidence type="ECO:0000256" key="2">
    <source>
        <dbReference type="ARBA" id="ARBA00010663"/>
    </source>
</evidence>
<evidence type="ECO:0000256" key="9">
    <source>
        <dbReference type="ARBA" id="ARBA00023224"/>
    </source>
</evidence>
<feature type="domain" description="G-protein coupled receptors family 1 profile" evidence="11">
    <location>
        <begin position="157"/>
        <end position="216"/>
    </location>
</feature>
<evidence type="ECO:0000313" key="12">
    <source>
        <dbReference type="EMBL" id="TRY62025.1"/>
    </source>
</evidence>
<comment type="subcellular location">
    <subcellularLocation>
        <location evidence="1">Cell membrane</location>
        <topology evidence="1">Multi-pass membrane protein</topology>
    </subcellularLocation>
</comment>
<evidence type="ECO:0000259" key="11">
    <source>
        <dbReference type="PROSITE" id="PS50262"/>
    </source>
</evidence>
<keyword evidence="5 10" id="KW-1133">Transmembrane helix</keyword>
<dbReference type="SUPFAM" id="SSF81321">
    <property type="entry name" value="Family A G protein-coupled receptor-like"/>
    <property type="match status" value="1"/>
</dbReference>
<evidence type="ECO:0000256" key="1">
    <source>
        <dbReference type="ARBA" id="ARBA00004651"/>
    </source>
</evidence>
<sequence length="263" mass="30351">MVQVAKKAVLLQLEGKAQGKALGGLMSSGQGKSLKRLLFNGFKWRLQIENLREIATFSTGRDDIFDDWDKNFFIGGSELILDSLSDLTYILLGTLDHVHDHFLAMLHGFYKTLLSLLKSIFNYWLSVGNTILSLFGNRFCFIRHVLRDLIGNCFNLVVKMFFIIVTIFGVCWLPYHAYFIYAYHDNSIVNKPFIQHVYLFFYWLAMSNTMVNPIVYYWMNKREISKQAQVVVEALEHIDTAVELNSVEILLLIETDIGHTLMS</sequence>
<evidence type="ECO:0000256" key="6">
    <source>
        <dbReference type="ARBA" id="ARBA00023040"/>
    </source>
</evidence>
<evidence type="ECO:0000313" key="13">
    <source>
        <dbReference type="Proteomes" id="UP000318571"/>
    </source>
</evidence>
<dbReference type="GO" id="GO:0005886">
    <property type="term" value="C:plasma membrane"/>
    <property type="evidence" value="ECO:0007669"/>
    <property type="project" value="UniProtKB-SubCell"/>
</dbReference>
<dbReference type="STRING" id="6832.A0A553N9G4"/>
<feature type="transmembrane region" description="Helical" evidence="10">
    <location>
        <begin position="120"/>
        <end position="141"/>
    </location>
</feature>
<dbReference type="PANTHER" id="PTHR46925:SF2">
    <property type="entry name" value="G-PROTEIN COUPLED RECEPTOR TKR-1-RELATED"/>
    <property type="match status" value="1"/>
</dbReference>
<protein>
    <recommendedName>
        <fullName evidence="11">G-protein coupled receptors family 1 profile domain-containing protein</fullName>
    </recommendedName>
</protein>
<evidence type="ECO:0000256" key="7">
    <source>
        <dbReference type="ARBA" id="ARBA00023136"/>
    </source>
</evidence>
<dbReference type="InterPro" id="IPR000276">
    <property type="entry name" value="GPCR_Rhodpsn"/>
</dbReference>
<keyword evidence="6" id="KW-0297">G-protein coupled receptor</keyword>
<comment type="caution">
    <text evidence="12">The sequence shown here is derived from an EMBL/GenBank/DDBJ whole genome shotgun (WGS) entry which is preliminary data.</text>
</comment>